<dbReference type="PANTHER" id="PTHR30024">
    <property type="entry name" value="ALIPHATIC SULFONATES-BINDING PROTEIN-RELATED"/>
    <property type="match status" value="1"/>
</dbReference>
<name>A0A7X0IWV0_9HYPH</name>
<dbReference type="Pfam" id="PF09084">
    <property type="entry name" value="NMT1"/>
    <property type="match status" value="1"/>
</dbReference>
<accession>A0A7X0IWV0</accession>
<evidence type="ECO:0000256" key="1">
    <source>
        <dbReference type="ARBA" id="ARBA00004418"/>
    </source>
</evidence>
<comment type="subcellular location">
    <subcellularLocation>
        <location evidence="1">Periplasm</location>
    </subcellularLocation>
</comment>
<dbReference type="InterPro" id="IPR015168">
    <property type="entry name" value="SsuA/THI5"/>
</dbReference>
<dbReference type="SUPFAM" id="SSF53850">
    <property type="entry name" value="Periplasmic binding protein-like II"/>
    <property type="match status" value="1"/>
</dbReference>
<dbReference type="PANTHER" id="PTHR30024:SF47">
    <property type="entry name" value="TAURINE-BINDING PERIPLASMIC PROTEIN"/>
    <property type="match status" value="1"/>
</dbReference>
<dbReference type="GO" id="GO:0042597">
    <property type="term" value="C:periplasmic space"/>
    <property type="evidence" value="ECO:0007669"/>
    <property type="project" value="UniProtKB-SubCell"/>
</dbReference>
<protein>
    <submittedName>
        <fullName evidence="6">NitT/TauT family transport system substrate-binding protein</fullName>
    </submittedName>
</protein>
<comment type="similarity">
    <text evidence="2">Belongs to the bacterial solute-binding protein SsuA/TauA family.</text>
</comment>
<dbReference type="InterPro" id="IPR001638">
    <property type="entry name" value="Solute-binding_3/MltF_N"/>
</dbReference>
<feature type="domain" description="Solute-binding protein family 3/N-terminal" evidence="5">
    <location>
        <begin position="27"/>
        <end position="255"/>
    </location>
</feature>
<organism evidence="6 7">
    <name type="scientific">Rhizobium lusitanum</name>
    <dbReference type="NCBI Taxonomy" id="293958"/>
    <lineage>
        <taxon>Bacteria</taxon>
        <taxon>Pseudomonadati</taxon>
        <taxon>Pseudomonadota</taxon>
        <taxon>Alphaproteobacteria</taxon>
        <taxon>Hyphomicrobiales</taxon>
        <taxon>Rhizobiaceae</taxon>
        <taxon>Rhizobium/Agrobacterium group</taxon>
        <taxon>Rhizobium</taxon>
    </lineage>
</organism>
<comment type="caution">
    <text evidence="6">The sequence shown here is derived from an EMBL/GenBank/DDBJ whole genome shotgun (WGS) entry which is preliminary data.</text>
</comment>
<evidence type="ECO:0000259" key="5">
    <source>
        <dbReference type="SMART" id="SM00062"/>
    </source>
</evidence>
<dbReference type="SMART" id="SM00062">
    <property type="entry name" value="PBPb"/>
    <property type="match status" value="1"/>
</dbReference>
<gene>
    <name evidence="6" type="ORF">GGD46_005978</name>
</gene>
<keyword evidence="3 4" id="KW-0732">Signal</keyword>
<evidence type="ECO:0000256" key="2">
    <source>
        <dbReference type="ARBA" id="ARBA00010742"/>
    </source>
</evidence>
<proteinExistence type="inferred from homology"/>
<dbReference type="Gene3D" id="3.40.190.10">
    <property type="entry name" value="Periplasmic binding protein-like II"/>
    <property type="match status" value="2"/>
</dbReference>
<evidence type="ECO:0000313" key="6">
    <source>
        <dbReference type="EMBL" id="MBB6488658.1"/>
    </source>
</evidence>
<sequence length="325" mass="34714">MLSKVITSAIIAASFLVTTASASENKPLTVGMTTWVGYGLLHLADQKGFFKKNDVEVSLVTVQDKPSTSAAIATGRLDGWSTTVDTFIFYNAQKLGIKQVLAVDFSKGGEGIVATNEVKSVQDLKGKTLGAEEGSSTYFFLLNLLADNQMTTKDVKLQSMRAGDAGAAFAAGRLDAAATWDPWLSKAKERGGHILASSADKPGLIVDTVAFRTDVIEKRPDDIKNFIKAYFQAYDYWKSSPDEANAIMAKALGVKDEEFKSSLAGLEFVSREANEKYIGSGTSLGEIKNVTQRGVGFYTKAGLLKEALDAGKVVDAKPLAAALGK</sequence>
<feature type="chain" id="PRO_5030629445" evidence="4">
    <location>
        <begin position="23"/>
        <end position="325"/>
    </location>
</feature>
<dbReference type="EMBL" id="JACHBG010000025">
    <property type="protein sequence ID" value="MBB6488658.1"/>
    <property type="molecule type" value="Genomic_DNA"/>
</dbReference>
<evidence type="ECO:0000313" key="7">
    <source>
        <dbReference type="Proteomes" id="UP000565576"/>
    </source>
</evidence>
<feature type="signal peptide" evidence="4">
    <location>
        <begin position="1"/>
        <end position="22"/>
    </location>
</feature>
<dbReference type="AlphaFoldDB" id="A0A7X0IWV0"/>
<dbReference type="Proteomes" id="UP000565576">
    <property type="component" value="Unassembled WGS sequence"/>
</dbReference>
<evidence type="ECO:0000256" key="4">
    <source>
        <dbReference type="SAM" id="SignalP"/>
    </source>
</evidence>
<reference evidence="6 7" key="1">
    <citation type="submission" date="2020-08" db="EMBL/GenBank/DDBJ databases">
        <title>Genomic Encyclopedia of Type Strains, Phase IV (KMG-V): Genome sequencing to study the core and pangenomes of soil and plant-associated prokaryotes.</title>
        <authorList>
            <person name="Whitman W."/>
        </authorList>
    </citation>
    <scope>NUCLEOTIDE SEQUENCE [LARGE SCALE GENOMIC DNA]</scope>
    <source>
        <strain evidence="6 7">SEMIA 4060</strain>
    </source>
</reference>
<evidence type="ECO:0000256" key="3">
    <source>
        <dbReference type="ARBA" id="ARBA00022729"/>
    </source>
</evidence>
<dbReference type="RefSeq" id="WP_184710271.1">
    <property type="nucleotide sequence ID" value="NZ_JACHBG010000025.1"/>
</dbReference>